<dbReference type="Pfam" id="PF01077">
    <property type="entry name" value="NIR_SIR"/>
    <property type="match status" value="1"/>
</dbReference>
<dbReference type="EMBL" id="HBGB01028278">
    <property type="protein sequence ID" value="CAD9061428.1"/>
    <property type="molecule type" value="Transcribed_RNA"/>
</dbReference>
<dbReference type="SUPFAM" id="SSF55124">
    <property type="entry name" value="Nitrite/Sulfite reductase N-terminal domain-like"/>
    <property type="match status" value="1"/>
</dbReference>
<dbReference type="InterPro" id="IPR041854">
    <property type="entry name" value="BFD-like_2Fe2S-bd_dom_sf"/>
</dbReference>
<comment type="similarity">
    <text evidence="5">Belongs to the nitrite and sulfite reductase 4Fe-4S domain family.</text>
</comment>
<keyword evidence="8" id="KW-0285">Flavoprotein</keyword>
<dbReference type="FunFam" id="3.30.413.10:FF:000007">
    <property type="entry name" value="Nitrite reductase [NAD(P)H] large subunit"/>
    <property type="match status" value="1"/>
</dbReference>
<dbReference type="InterPro" id="IPR045854">
    <property type="entry name" value="NO2/SO3_Rdtase_4Fe4S_sf"/>
</dbReference>
<dbReference type="Pfam" id="PF18267">
    <property type="entry name" value="Rubredoxin_C"/>
    <property type="match status" value="1"/>
</dbReference>
<evidence type="ECO:0000256" key="17">
    <source>
        <dbReference type="SAM" id="MobiDB-lite"/>
    </source>
</evidence>
<dbReference type="PANTHER" id="PTHR43809">
    <property type="entry name" value="NITRITE REDUCTASE (NADH) LARGE SUBUNIT"/>
    <property type="match status" value="1"/>
</dbReference>
<keyword evidence="12" id="KW-0560">Oxidoreductase</keyword>
<dbReference type="NCBIfam" id="NF011565">
    <property type="entry name" value="PRK14989.1"/>
    <property type="match status" value="1"/>
</dbReference>
<dbReference type="NCBIfam" id="TIGR02374">
    <property type="entry name" value="nitri_red_nirB"/>
    <property type="match status" value="1"/>
</dbReference>
<evidence type="ECO:0000256" key="11">
    <source>
        <dbReference type="ARBA" id="ARBA00022827"/>
    </source>
</evidence>
<dbReference type="GO" id="GO:0050660">
    <property type="term" value="F:flavin adenine dinucleotide binding"/>
    <property type="evidence" value="ECO:0007669"/>
    <property type="project" value="InterPro"/>
</dbReference>
<evidence type="ECO:0000256" key="2">
    <source>
        <dbReference type="ARBA" id="ARBA00001966"/>
    </source>
</evidence>
<evidence type="ECO:0000313" key="19">
    <source>
        <dbReference type="EMBL" id="CAD9061427.1"/>
    </source>
</evidence>
<evidence type="ECO:0000256" key="7">
    <source>
        <dbReference type="ARBA" id="ARBA00022617"/>
    </source>
</evidence>
<dbReference type="GO" id="GO:0008942">
    <property type="term" value="F:nitrite reductase [NAD(P)H] activity"/>
    <property type="evidence" value="ECO:0007669"/>
    <property type="project" value="InterPro"/>
</dbReference>
<dbReference type="InterPro" id="IPR006067">
    <property type="entry name" value="NO2/SO3_Rdtase_4Fe4S_dom"/>
</dbReference>
<dbReference type="CDD" id="cd19944">
    <property type="entry name" value="NirB_Fer2_BFD-like_2"/>
    <property type="match status" value="1"/>
</dbReference>
<evidence type="ECO:0000256" key="14">
    <source>
        <dbReference type="ARBA" id="ARBA00023014"/>
    </source>
</evidence>
<evidence type="ECO:0000256" key="8">
    <source>
        <dbReference type="ARBA" id="ARBA00022630"/>
    </source>
</evidence>
<feature type="region of interest" description="Disordered" evidence="17">
    <location>
        <begin position="1012"/>
        <end position="1032"/>
    </location>
</feature>
<dbReference type="Gene3D" id="3.50.50.60">
    <property type="entry name" value="FAD/NAD(P)-binding domain"/>
    <property type="match status" value="2"/>
</dbReference>
<comment type="cofactor">
    <cofactor evidence="16">
        <name>[2Fe-2S] cluster</name>
        <dbReference type="ChEBI" id="CHEBI:190135"/>
    </cofactor>
</comment>
<dbReference type="EMBL" id="HBGB01028277">
    <property type="protein sequence ID" value="CAD9061427.1"/>
    <property type="molecule type" value="Transcribed_RNA"/>
</dbReference>
<dbReference type="GO" id="GO:0050661">
    <property type="term" value="F:NADP binding"/>
    <property type="evidence" value="ECO:0007669"/>
    <property type="project" value="InterPro"/>
</dbReference>
<name>A0A6U4EPQ3_9ALVE</name>
<keyword evidence="14" id="KW-0411">Iron-sulfur</keyword>
<dbReference type="PROSITE" id="PS00365">
    <property type="entry name" value="NIR_SIR"/>
    <property type="match status" value="1"/>
</dbReference>
<dbReference type="InterPro" id="IPR023753">
    <property type="entry name" value="FAD/NAD-binding_dom"/>
</dbReference>
<keyword evidence="11" id="KW-0274">FAD</keyword>
<accession>A0A6U4EPQ3</accession>
<evidence type="ECO:0000256" key="5">
    <source>
        <dbReference type="ARBA" id="ARBA00010429"/>
    </source>
</evidence>
<dbReference type="PRINTS" id="PR00368">
    <property type="entry name" value="FADPNR"/>
</dbReference>
<comment type="cofactor">
    <cofactor evidence="2">
        <name>[4Fe-4S] cluster</name>
        <dbReference type="ChEBI" id="CHEBI:49883"/>
    </cofactor>
</comment>
<comment type="pathway">
    <text evidence="4">Nitrogen metabolism; nitrate reduction (assimilation).</text>
</comment>
<dbReference type="Pfam" id="PF07992">
    <property type="entry name" value="Pyr_redox_2"/>
    <property type="match status" value="1"/>
</dbReference>
<dbReference type="InterPro" id="IPR006066">
    <property type="entry name" value="NO2/SO3_Rdtase_FeS/sirohaem_BS"/>
</dbReference>
<gene>
    <name evidence="19" type="ORF">VBRA1451_LOCUS16497</name>
    <name evidence="20" type="ORF">VBRA1451_LOCUS16498</name>
</gene>
<keyword evidence="7" id="KW-0349">Heme</keyword>
<dbReference type="Pfam" id="PF03460">
    <property type="entry name" value="NIR_SIR_ferr"/>
    <property type="match status" value="1"/>
</dbReference>
<dbReference type="SUPFAM" id="SSF51905">
    <property type="entry name" value="FAD/NAD(P)-binding domain"/>
    <property type="match status" value="2"/>
</dbReference>
<keyword evidence="10" id="KW-0479">Metal-binding</keyword>
<feature type="domain" description="Rieske" evidence="18">
    <location>
        <begin position="881"/>
        <end position="983"/>
    </location>
</feature>
<dbReference type="UniPathway" id="UPA00653"/>
<dbReference type="PANTHER" id="PTHR43809:SF1">
    <property type="entry name" value="NITRITE REDUCTASE (NADH) LARGE SUBUNIT"/>
    <property type="match status" value="1"/>
</dbReference>
<keyword evidence="13" id="KW-0408">Iron</keyword>
<evidence type="ECO:0000256" key="10">
    <source>
        <dbReference type="ARBA" id="ARBA00022723"/>
    </source>
</evidence>
<dbReference type="Pfam" id="PF04324">
    <property type="entry name" value="Fer2_BFD"/>
    <property type="match status" value="1"/>
</dbReference>
<dbReference type="Gene3D" id="3.30.390.30">
    <property type="match status" value="1"/>
</dbReference>
<evidence type="ECO:0000256" key="15">
    <source>
        <dbReference type="ARBA" id="ARBA00023063"/>
    </source>
</evidence>
<evidence type="ECO:0000259" key="18">
    <source>
        <dbReference type="PROSITE" id="PS51296"/>
    </source>
</evidence>
<evidence type="ECO:0000256" key="1">
    <source>
        <dbReference type="ARBA" id="ARBA00001929"/>
    </source>
</evidence>
<dbReference type="GO" id="GO:0046872">
    <property type="term" value="F:metal ion binding"/>
    <property type="evidence" value="ECO:0007669"/>
    <property type="project" value="UniProtKB-KW"/>
</dbReference>
<evidence type="ECO:0000256" key="6">
    <source>
        <dbReference type="ARBA" id="ARBA00022485"/>
    </source>
</evidence>
<dbReference type="CDD" id="cd03529">
    <property type="entry name" value="Rieske_NirD"/>
    <property type="match status" value="1"/>
</dbReference>
<dbReference type="InterPro" id="IPR005117">
    <property type="entry name" value="NiRdtase/SiRdtase_haem-b_fer"/>
</dbReference>
<proteinExistence type="inferred from homology"/>
<dbReference type="GO" id="GO:0042128">
    <property type="term" value="P:nitrate assimilation"/>
    <property type="evidence" value="ECO:0007669"/>
    <property type="project" value="UniProtKB-UniPathway"/>
</dbReference>
<dbReference type="Gene3D" id="1.10.10.1100">
    <property type="entry name" value="BFD-like [2Fe-2S]-binding domain"/>
    <property type="match status" value="1"/>
</dbReference>
<comment type="cofactor">
    <cofactor evidence="3">
        <name>FAD</name>
        <dbReference type="ChEBI" id="CHEBI:57692"/>
    </cofactor>
</comment>
<dbReference type="InterPro" id="IPR007419">
    <property type="entry name" value="BFD-like_2Fe2S-bd_dom"/>
</dbReference>
<dbReference type="GO" id="GO:0051539">
    <property type="term" value="F:4 iron, 4 sulfur cluster binding"/>
    <property type="evidence" value="ECO:0007669"/>
    <property type="project" value="UniProtKB-KW"/>
</dbReference>
<evidence type="ECO:0000256" key="13">
    <source>
        <dbReference type="ARBA" id="ARBA00023004"/>
    </source>
</evidence>
<keyword evidence="15" id="KW-0534">Nitrate assimilation</keyword>
<dbReference type="PRINTS" id="PR00411">
    <property type="entry name" value="PNDRDTASEI"/>
</dbReference>
<dbReference type="Gene3D" id="2.102.10.10">
    <property type="entry name" value="Rieske [2Fe-2S] iron-sulphur domain"/>
    <property type="match status" value="1"/>
</dbReference>
<dbReference type="Gene3D" id="3.30.413.10">
    <property type="entry name" value="Sulfite Reductase Hemoprotein, domain 1"/>
    <property type="match status" value="1"/>
</dbReference>
<dbReference type="NCBIfam" id="TIGR02378">
    <property type="entry name" value="nirD_assim_sml"/>
    <property type="match status" value="1"/>
</dbReference>
<dbReference type="InterPro" id="IPR012748">
    <property type="entry name" value="Rieske-like_NirD"/>
</dbReference>
<organism evidence="20">
    <name type="scientific">Vitrella brassicaformis</name>
    <dbReference type="NCBI Taxonomy" id="1169539"/>
    <lineage>
        <taxon>Eukaryota</taxon>
        <taxon>Sar</taxon>
        <taxon>Alveolata</taxon>
        <taxon>Colpodellida</taxon>
        <taxon>Vitrellaceae</taxon>
        <taxon>Vitrella</taxon>
    </lineage>
</organism>
<keyword evidence="9" id="KW-0001">2Fe-2S</keyword>
<evidence type="ECO:0000256" key="16">
    <source>
        <dbReference type="ARBA" id="ARBA00034078"/>
    </source>
</evidence>
<dbReference type="SUPFAM" id="SSF50022">
    <property type="entry name" value="ISP domain"/>
    <property type="match status" value="1"/>
</dbReference>
<dbReference type="InterPro" id="IPR012744">
    <property type="entry name" value="Nitri_red_NirB"/>
</dbReference>
<dbReference type="GO" id="GO:0020037">
    <property type="term" value="F:heme binding"/>
    <property type="evidence" value="ECO:0007669"/>
    <property type="project" value="InterPro"/>
</dbReference>
<protein>
    <recommendedName>
        <fullName evidence="18">Rieske domain-containing protein</fullName>
    </recommendedName>
</protein>
<dbReference type="AlphaFoldDB" id="A0A6U4EPQ3"/>
<keyword evidence="6" id="KW-0004">4Fe-4S</keyword>
<evidence type="ECO:0000313" key="20">
    <source>
        <dbReference type="EMBL" id="CAD9061428.1"/>
    </source>
</evidence>
<dbReference type="InterPro" id="IPR016156">
    <property type="entry name" value="FAD/NAD-linked_Rdtase_dimer_sf"/>
</dbReference>
<dbReference type="InterPro" id="IPR017941">
    <property type="entry name" value="Rieske_2Fe-2S"/>
</dbReference>
<dbReference type="InterPro" id="IPR036922">
    <property type="entry name" value="Rieske_2Fe-2S_sf"/>
</dbReference>
<dbReference type="PROSITE" id="PS51296">
    <property type="entry name" value="RIESKE"/>
    <property type="match status" value="1"/>
</dbReference>
<dbReference type="Pfam" id="PF13806">
    <property type="entry name" value="Rieske_2"/>
    <property type="match status" value="1"/>
</dbReference>
<reference evidence="20" key="1">
    <citation type="submission" date="2021-01" db="EMBL/GenBank/DDBJ databases">
        <authorList>
            <person name="Corre E."/>
            <person name="Pelletier E."/>
            <person name="Niang G."/>
            <person name="Scheremetjew M."/>
            <person name="Finn R."/>
            <person name="Kale V."/>
            <person name="Holt S."/>
            <person name="Cochrane G."/>
            <person name="Meng A."/>
            <person name="Brown T."/>
            <person name="Cohen L."/>
        </authorList>
    </citation>
    <scope>NUCLEOTIDE SEQUENCE</scope>
    <source>
        <strain evidence="20">CCMP3346</strain>
    </source>
</reference>
<dbReference type="PRINTS" id="PR00397">
    <property type="entry name" value="SIROHAEM"/>
</dbReference>
<evidence type="ECO:0000256" key="3">
    <source>
        <dbReference type="ARBA" id="ARBA00001974"/>
    </source>
</evidence>
<dbReference type="InterPro" id="IPR052034">
    <property type="entry name" value="NasD-like"/>
</dbReference>
<evidence type="ECO:0000256" key="12">
    <source>
        <dbReference type="ARBA" id="ARBA00023002"/>
    </source>
</evidence>
<feature type="region of interest" description="Disordered" evidence="17">
    <location>
        <begin position="842"/>
        <end position="863"/>
    </location>
</feature>
<sequence length="1077" mass="116982">MSPEPSGMNGRQKRIVVVGNGPIGQHFLEQMVEKDQGKRYQLTAFCEEARHAYDRVKMTSFFEHRDPDKLSLCDKSFFTDNGIELLLGEKAVKIDPANKLVNDKVPYDVLVLATGSFPFVPPSPGLKTTVPGVFVYRTIEDMQEIIEYSKTAKRTAVIGGGLLGLEAAKAVYDLNVETHILEVAPYLMPTQLDQQGGLILTNIIEGMGISVHLKAKIKEILTNEAGRFCGVRMAEGDSDEELTIPMDMIVVSCGIRPRDELGRDCGLEIGGRGGVKIDDKCQTSNPDIYAIGEVASHRGKMCYGLWAPGVQQADVLVHNLLAESAADEKAYEGSDLSTKLKLLGVDVASLGASADFWFQRHWYAPSMKKLTHLDEVNGVYKKIVVDKAGTKLMGAILVGDAADYGKLLSLAMKGTLGDKKPSELIGGAAAKKAGAGEDDIEDDDLVCTCNGVTAGMIRLAVREGHHTLEAMKKCNKTGTGCGGCVAIGPVKGIMAKEMKKLGLSATKSICKHFPFSRKELFDIIKIKALTSFHDVLAVAGTGKDGCELCKPAIASILASLWNSHVLAEGRNTLQDTNDRFLANVQRNGTYSVIPRIPGGEVTPDGLAAIAAVAKEYGLYTKITGGQRIDMFGAQIPDLPDIWQKLVEAGFESGHAYAKALRTVKSCVGNTWCRYGVQDSVSTAVRLENRYKGLRSPHKLKSGVSGCVRECAEAQGKDFGLVATEKGYNVYVCGNGGARPAHAKLLAADADEETAIKYLDRFLMYYIYTADPLQRTAPWLENLEGGIEYLKQVVVHDKLGIAQELEDRMQYVVETYECEWRKVVEDPALRKKFVQFANTQDRQKTMGERPMRGQAIPSPWPKETGPFEAKVTKESADSSWQWVEVGKVSEFPSDGGAAVKYGNSQLAVFNFTSRGEWFATQNMCPHKRAFVLSRGLVGEAGDEPKVACPLHKKTFSLQTGESLSGDPYKIAVFDVKIQGDKVLLNLPPPTVIDEELATEKWAVGKNVSVNAHRPGGAKGREVALEPTTGGPLQYWEDKKEPTGMGMLNGTHRATAQLVETFGADGGSCGCGDGAKSDW</sequence>
<evidence type="ECO:0000256" key="4">
    <source>
        <dbReference type="ARBA" id="ARBA00005096"/>
    </source>
</evidence>
<dbReference type="InterPro" id="IPR036188">
    <property type="entry name" value="FAD/NAD-bd_sf"/>
</dbReference>
<dbReference type="GO" id="GO:0051537">
    <property type="term" value="F:2 iron, 2 sulfur cluster binding"/>
    <property type="evidence" value="ECO:0007669"/>
    <property type="project" value="UniProtKB-KW"/>
</dbReference>
<dbReference type="InterPro" id="IPR036136">
    <property type="entry name" value="Nit/Sulf_reduc_fer-like_dom_sf"/>
</dbReference>
<comment type="cofactor">
    <cofactor evidence="1">
        <name>siroheme</name>
        <dbReference type="ChEBI" id="CHEBI:60052"/>
    </cofactor>
</comment>
<evidence type="ECO:0000256" key="9">
    <source>
        <dbReference type="ARBA" id="ARBA00022714"/>
    </source>
</evidence>
<dbReference type="SUPFAM" id="SSF56014">
    <property type="entry name" value="Nitrite and sulphite reductase 4Fe-4S domain-like"/>
    <property type="match status" value="1"/>
</dbReference>
<dbReference type="InterPro" id="IPR041575">
    <property type="entry name" value="Rubredoxin_C"/>
</dbReference>